<organism evidence="1 2">
    <name type="scientific">Winogradskyella psychrotolerans RS-3</name>
    <dbReference type="NCBI Taxonomy" id="641526"/>
    <lineage>
        <taxon>Bacteria</taxon>
        <taxon>Pseudomonadati</taxon>
        <taxon>Bacteroidota</taxon>
        <taxon>Flavobacteriia</taxon>
        <taxon>Flavobacteriales</taxon>
        <taxon>Flavobacteriaceae</taxon>
        <taxon>Winogradskyella</taxon>
    </lineage>
</organism>
<evidence type="ECO:0000313" key="2">
    <source>
        <dbReference type="Proteomes" id="UP000014962"/>
    </source>
</evidence>
<gene>
    <name evidence="1" type="ORF">ADIWIN_3015</name>
</gene>
<dbReference type="InterPro" id="IPR015943">
    <property type="entry name" value="WD40/YVTN_repeat-like_dom_sf"/>
</dbReference>
<evidence type="ECO:0000313" key="1">
    <source>
        <dbReference type="EMBL" id="EPR72176.1"/>
    </source>
</evidence>
<comment type="caution">
    <text evidence="1">The sequence shown here is derived from an EMBL/GenBank/DDBJ whole genome shotgun (WGS) entry which is preliminary data.</text>
</comment>
<reference evidence="1 2" key="1">
    <citation type="journal article" date="2013" name="Genome Announc.">
        <title>Draft Genome Sequence of Winogradskyella psychrotolerans RS-3T, Isolated from the Marine Transect of Kongsfjorden, Ny-Alesund, Svalbard, Arctic Ocean.</title>
        <authorList>
            <person name="Kumar Pinnaka A."/>
            <person name="Ara S."/>
            <person name="Singh A."/>
            <person name="Shivaji S."/>
        </authorList>
    </citation>
    <scope>NUCLEOTIDE SEQUENCE [LARGE SCALE GENOMIC DNA]</scope>
    <source>
        <strain evidence="1 2">RS-3</strain>
    </source>
</reference>
<protein>
    <submittedName>
        <fullName evidence="1">Putative oxidoreductase</fullName>
    </submittedName>
</protein>
<name>S7VQC3_9FLAO</name>
<dbReference type="EMBL" id="ATMR01000128">
    <property type="protein sequence ID" value="EPR72176.1"/>
    <property type="molecule type" value="Genomic_DNA"/>
</dbReference>
<dbReference type="PANTHER" id="PTHR47199">
    <property type="entry name" value="PHOTOSYSTEM II STABILITY/ASSEMBLY FACTOR HCF136, CHLOROPLASTIC"/>
    <property type="match status" value="1"/>
</dbReference>
<proteinExistence type="predicted"/>
<dbReference type="eggNOG" id="COG4447">
    <property type="taxonomic scope" value="Bacteria"/>
</dbReference>
<dbReference type="SUPFAM" id="SSF110296">
    <property type="entry name" value="Oligoxyloglucan reducing end-specific cellobiohydrolase"/>
    <property type="match status" value="1"/>
</dbReference>
<dbReference type="PANTHER" id="PTHR47199:SF2">
    <property type="entry name" value="PHOTOSYSTEM II STABILITY_ASSEMBLY FACTOR HCF136, CHLOROPLASTIC"/>
    <property type="match status" value="1"/>
</dbReference>
<dbReference type="PATRIC" id="fig|641526.4.peg.2994"/>
<dbReference type="AlphaFoldDB" id="S7VQC3"/>
<keyword evidence="2" id="KW-1185">Reference proteome</keyword>
<accession>S7VQC3</accession>
<dbReference type="STRING" id="641526.ADIWIN_3015"/>
<dbReference type="RefSeq" id="WP_020896849.1">
    <property type="nucleotide sequence ID" value="NZ_ATMR01000128.1"/>
</dbReference>
<sequence length="370" mass="41614">MRLYRKAFLFLGKITTYEKHAIYNSNDLFLFSCKKQEEIPQRQYAKFWKKDIIVDSTLSIRAFEVIDGNVYYASGDGKNGIILEDGSRVHGLVYSDSMDYAFRSSAFNERNLFFMSIESPALIYKLDYHKNNEVYLSHNLVYQENHPKAFYDSMDFWNNDEGIAIGDPTDDCMSIIITRDGGETWTKLSCDDLPKAKKGEAAFAASDTNIAIIGDHTWVATGGKASRVLYSSDKGKTWEVYDTPITQGKETTGIYSLDFYDDKNGFAIGGDYTKPNDTLNNKIRTGDGGKTWQVVAKGKGPGYRSCVQYIPNSNAKELVAVGFKGINYSNDAGNTWSHLSDEGFYTIRFINDSVAYAAGKGRISKLTFRE</sequence>
<dbReference type="Proteomes" id="UP000014962">
    <property type="component" value="Unassembled WGS sequence"/>
</dbReference>
<dbReference type="Gene3D" id="2.130.10.10">
    <property type="entry name" value="YVTN repeat-like/Quinoprotein amine dehydrogenase"/>
    <property type="match status" value="1"/>
</dbReference>
<dbReference type="CDD" id="cd15482">
    <property type="entry name" value="Sialidase_non-viral"/>
    <property type="match status" value="1"/>
</dbReference>